<proteinExistence type="predicted"/>
<name>A0A0P1F2I0_9RHOB</name>
<feature type="region of interest" description="Disordered" evidence="1">
    <location>
        <begin position="1"/>
        <end position="24"/>
    </location>
</feature>
<organism evidence="2 3">
    <name type="scientific">Ruegeria atlantica</name>
    <dbReference type="NCBI Taxonomy" id="81569"/>
    <lineage>
        <taxon>Bacteria</taxon>
        <taxon>Pseudomonadati</taxon>
        <taxon>Pseudomonadota</taxon>
        <taxon>Alphaproteobacteria</taxon>
        <taxon>Rhodobacterales</taxon>
        <taxon>Roseobacteraceae</taxon>
        <taxon>Ruegeria</taxon>
    </lineage>
</organism>
<dbReference type="AlphaFoldDB" id="A0A0P1F2I0"/>
<dbReference type="Proteomes" id="UP000050783">
    <property type="component" value="Unassembled WGS sequence"/>
</dbReference>
<evidence type="ECO:0000313" key="3">
    <source>
        <dbReference type="Proteomes" id="UP000050783"/>
    </source>
</evidence>
<dbReference type="EMBL" id="CYPU01000053">
    <property type="protein sequence ID" value="CUH49024.1"/>
    <property type="molecule type" value="Genomic_DNA"/>
</dbReference>
<protein>
    <submittedName>
        <fullName evidence="2">Uncharacterized protein</fullName>
    </submittedName>
</protein>
<sequence length="79" mass="9004">MATITKRESGKWQAIVRKEGKSRSRTFSKRADACRWARETELQVERGEWQKPSEGAASTMTLGQVLGRYRDEVTMSSPI</sequence>
<dbReference type="OrthoDB" id="6388170at2"/>
<gene>
    <name evidence="2" type="ORF">RUA4292_03218</name>
</gene>
<accession>A0A0P1F2I0</accession>
<evidence type="ECO:0000256" key="1">
    <source>
        <dbReference type="SAM" id="MobiDB-lite"/>
    </source>
</evidence>
<evidence type="ECO:0000313" key="2">
    <source>
        <dbReference type="EMBL" id="CUH49024.1"/>
    </source>
</evidence>
<dbReference type="RefSeq" id="WP_145974982.1">
    <property type="nucleotide sequence ID" value="NZ_CYPU01000053.1"/>
</dbReference>
<reference evidence="2 3" key="1">
    <citation type="submission" date="2015-09" db="EMBL/GenBank/DDBJ databases">
        <authorList>
            <consortium name="Swine Surveillance"/>
        </authorList>
    </citation>
    <scope>NUCLEOTIDE SEQUENCE [LARGE SCALE GENOMIC DNA]</scope>
    <source>
        <strain evidence="2 3">CECT 4292</strain>
    </source>
</reference>
<dbReference type="GeneID" id="55496034"/>
<feature type="compositionally biased region" description="Basic and acidic residues" evidence="1">
    <location>
        <begin position="1"/>
        <end position="22"/>
    </location>
</feature>